<sequence length="145" mass="14844">MMPGTLEARGRVVDVRGDVAEVRIAVASSCHGCRARAVCGSGAERSVRITAPANAVVGDPVVLKLEQTNFTLGMTIGYLLPAVTLLLGAALLSFAGDAAAALGAASGLTTGLFLVRLLHRRLFADRVQPAASVTCPSQSFPGESP</sequence>
<feature type="transmembrane region" description="Helical" evidence="1">
    <location>
        <begin position="98"/>
        <end position="118"/>
    </location>
</feature>
<dbReference type="InterPro" id="IPR007359">
    <property type="entry name" value="SigmaE_reg_RseC_MucC"/>
</dbReference>
<organism evidence="2">
    <name type="scientific">Accumulibacter regalis</name>
    <dbReference type="NCBI Taxonomy" id="522306"/>
    <lineage>
        <taxon>Bacteria</taxon>
        <taxon>Pseudomonadati</taxon>
        <taxon>Pseudomonadota</taxon>
        <taxon>Betaproteobacteria</taxon>
        <taxon>Candidatus Accumulibacter</taxon>
    </lineage>
</organism>
<gene>
    <name evidence="2" type="ordered locus">CAP2UW1_4370</name>
</gene>
<dbReference type="PANTHER" id="PTHR35867:SF1">
    <property type="entry name" value="PROTEIN RSEC"/>
    <property type="match status" value="1"/>
</dbReference>
<accession>C7RQJ9</accession>
<keyword evidence="1" id="KW-0472">Membrane</keyword>
<dbReference type="OrthoDB" id="669985at28216"/>
<dbReference type="HOGENOM" id="CLU_1782609_0_0_4"/>
<dbReference type="STRING" id="522306.CAP2UW1_4370"/>
<name>C7RQJ9_ACCRE</name>
<dbReference type="Pfam" id="PF04246">
    <property type="entry name" value="RseC_MucC"/>
    <property type="match status" value="1"/>
</dbReference>
<feature type="transmembrane region" description="Helical" evidence="1">
    <location>
        <begin position="70"/>
        <end position="92"/>
    </location>
</feature>
<dbReference type="KEGG" id="app:CAP2UW1_4370"/>
<keyword evidence="1" id="KW-1133">Transmembrane helix</keyword>
<dbReference type="PANTHER" id="PTHR35867">
    <property type="entry name" value="PROTEIN RSEC"/>
    <property type="match status" value="1"/>
</dbReference>
<reference evidence="2" key="2">
    <citation type="submission" date="2009-09" db="EMBL/GenBank/DDBJ databases">
        <title>Complete sequence of chromosome of Candidatus Accumulibacter phosphatis clade IIA str. UW-1.</title>
        <authorList>
            <consortium name="US DOE Joint Genome Institute"/>
            <person name="Martin H.G."/>
            <person name="Ivanova N."/>
            <person name="Kunin V."/>
            <person name="Warnecke F."/>
            <person name="Barry K."/>
            <person name="He S."/>
            <person name="Salamov A."/>
            <person name="Szeto E."/>
            <person name="Dalin E."/>
            <person name="Pangilinan J.L."/>
            <person name="Lapidus A."/>
            <person name="Lowry S."/>
            <person name="Kyrpides N.C."/>
            <person name="McMahon K.D."/>
            <person name="Hugenholtz P."/>
        </authorList>
    </citation>
    <scope>NUCLEOTIDE SEQUENCE [LARGE SCALE GENOMIC DNA]</scope>
    <source>
        <strain evidence="2">UW-1</strain>
    </source>
</reference>
<reference evidence="2" key="1">
    <citation type="submission" date="2009-08" db="EMBL/GenBank/DDBJ databases">
        <authorList>
            <consortium name="US DOE Joint Genome Institute"/>
            <person name="Lucas S."/>
            <person name="Copeland A."/>
            <person name="Lapidus A."/>
            <person name="Glavina del Rio T."/>
            <person name="Dalin E."/>
            <person name="Tice H."/>
            <person name="Bruce D."/>
            <person name="Barry K."/>
            <person name="Pitluck S."/>
            <person name="Lowry S."/>
            <person name="Larimer F."/>
            <person name="Land M."/>
            <person name="Hauser L."/>
            <person name="Kyrpides N."/>
            <person name="Ivanova N."/>
            <person name="McMahon K.D."/>
            <person name="Hugenholtz P."/>
        </authorList>
    </citation>
    <scope>NUCLEOTIDE SEQUENCE</scope>
    <source>
        <strain evidence="2">UW-1</strain>
    </source>
</reference>
<evidence type="ECO:0000256" key="1">
    <source>
        <dbReference type="SAM" id="Phobius"/>
    </source>
</evidence>
<protein>
    <submittedName>
        <fullName evidence="2">Positive regulator of sigma E, RseC/MucC</fullName>
    </submittedName>
</protein>
<dbReference type="AlphaFoldDB" id="C7RQJ9"/>
<proteinExistence type="predicted"/>
<dbReference type="EMBL" id="CP001715">
    <property type="protein sequence ID" value="ACV37606.1"/>
    <property type="molecule type" value="Genomic_DNA"/>
</dbReference>
<dbReference type="eggNOG" id="COG3086">
    <property type="taxonomic scope" value="Bacteria"/>
</dbReference>
<evidence type="ECO:0000313" key="2">
    <source>
        <dbReference type="EMBL" id="ACV37606.1"/>
    </source>
</evidence>
<keyword evidence="1" id="KW-0812">Transmembrane</keyword>